<keyword evidence="9" id="KW-1185">Reference proteome</keyword>
<keyword evidence="2 6" id="KW-1003">Cell membrane</keyword>
<feature type="transmembrane region" description="Helical" evidence="6">
    <location>
        <begin position="200"/>
        <end position="217"/>
    </location>
</feature>
<sequence length="234" mass="25264">MSPSPDAMHVRRVLFLAGALALTLLLFLIGWRGAAQQVFSAASPEEAAAALRSFGLWTPLVSVLLMVVQSVLAPLPGSFVAAANGAIYGIWWGTLLSWIGGMAGGLATYGLGRLSGNVLEQRWKDTPLWQRLTGVGAARRFWIVLIARMTPIVSLDFIGYLAGVSRMPLPSYTLANAIGILPGMLAYTLIGSELIQGRAISWQIAVALLLIVVLFIIGRRRLRTLNVERANVER</sequence>
<dbReference type="Proteomes" id="UP000000263">
    <property type="component" value="Chromosome"/>
</dbReference>
<keyword evidence="4 6" id="KW-1133">Transmembrane helix</keyword>
<comment type="subcellular location">
    <subcellularLocation>
        <location evidence="1 6">Cell membrane</location>
        <topology evidence="1 6">Multi-pass membrane protein</topology>
    </subcellularLocation>
</comment>
<dbReference type="OrthoDB" id="9813426at2"/>
<evidence type="ECO:0000256" key="6">
    <source>
        <dbReference type="RuleBase" id="RU366058"/>
    </source>
</evidence>
<feature type="domain" description="VTT" evidence="7">
    <location>
        <begin position="75"/>
        <end position="192"/>
    </location>
</feature>
<evidence type="ECO:0000313" key="9">
    <source>
        <dbReference type="Proteomes" id="UP000000263"/>
    </source>
</evidence>
<comment type="similarity">
    <text evidence="6">Belongs to the TVP38/TMEM64 family.</text>
</comment>
<name>A7NNP9_ROSCS</name>
<dbReference type="KEGG" id="rca:Rcas_3139"/>
<evidence type="ECO:0000256" key="3">
    <source>
        <dbReference type="ARBA" id="ARBA00022692"/>
    </source>
</evidence>
<dbReference type="HOGENOM" id="CLU_038944_8_0_0"/>
<dbReference type="GO" id="GO:0005886">
    <property type="term" value="C:plasma membrane"/>
    <property type="evidence" value="ECO:0007669"/>
    <property type="project" value="UniProtKB-SubCell"/>
</dbReference>
<protein>
    <recommendedName>
        <fullName evidence="6">TVP38/TMEM64 family membrane protein</fullName>
    </recommendedName>
</protein>
<gene>
    <name evidence="8" type="ordered locus">Rcas_3139</name>
</gene>
<keyword evidence="5 6" id="KW-0472">Membrane</keyword>
<dbReference type="RefSeq" id="WP_012121617.1">
    <property type="nucleotide sequence ID" value="NC_009767.1"/>
</dbReference>
<organism evidence="8 9">
    <name type="scientific">Roseiflexus castenholzii (strain DSM 13941 / HLO8)</name>
    <dbReference type="NCBI Taxonomy" id="383372"/>
    <lineage>
        <taxon>Bacteria</taxon>
        <taxon>Bacillati</taxon>
        <taxon>Chloroflexota</taxon>
        <taxon>Chloroflexia</taxon>
        <taxon>Chloroflexales</taxon>
        <taxon>Roseiflexineae</taxon>
        <taxon>Roseiflexaceae</taxon>
        <taxon>Roseiflexus</taxon>
    </lineage>
</organism>
<evidence type="ECO:0000313" key="8">
    <source>
        <dbReference type="EMBL" id="ABU59193.1"/>
    </source>
</evidence>
<dbReference type="InterPro" id="IPR032816">
    <property type="entry name" value="VTT_dom"/>
</dbReference>
<evidence type="ECO:0000256" key="4">
    <source>
        <dbReference type="ARBA" id="ARBA00022989"/>
    </source>
</evidence>
<dbReference type="PANTHER" id="PTHR12677:SF59">
    <property type="entry name" value="GOLGI APPARATUS MEMBRANE PROTEIN TVP38-RELATED"/>
    <property type="match status" value="1"/>
</dbReference>
<evidence type="ECO:0000256" key="2">
    <source>
        <dbReference type="ARBA" id="ARBA00022475"/>
    </source>
</evidence>
<dbReference type="STRING" id="383372.Rcas_3139"/>
<feature type="transmembrane region" description="Helical" evidence="6">
    <location>
        <begin position="56"/>
        <end position="75"/>
    </location>
</feature>
<dbReference type="PANTHER" id="PTHR12677">
    <property type="entry name" value="GOLGI APPARATUS MEMBRANE PROTEIN TVP38-RELATED"/>
    <property type="match status" value="1"/>
</dbReference>
<feature type="transmembrane region" description="Helical" evidence="6">
    <location>
        <begin position="141"/>
        <end position="162"/>
    </location>
</feature>
<keyword evidence="3 6" id="KW-0812">Transmembrane</keyword>
<dbReference type="InterPro" id="IPR015414">
    <property type="entry name" value="TMEM64"/>
</dbReference>
<dbReference type="AlphaFoldDB" id="A7NNP9"/>
<feature type="transmembrane region" description="Helical" evidence="6">
    <location>
        <begin position="87"/>
        <end position="111"/>
    </location>
</feature>
<feature type="transmembrane region" description="Helical" evidence="6">
    <location>
        <begin position="174"/>
        <end position="194"/>
    </location>
</feature>
<evidence type="ECO:0000256" key="5">
    <source>
        <dbReference type="ARBA" id="ARBA00023136"/>
    </source>
</evidence>
<dbReference type="eggNOG" id="COG0398">
    <property type="taxonomic scope" value="Bacteria"/>
</dbReference>
<proteinExistence type="inferred from homology"/>
<dbReference type="EMBL" id="CP000804">
    <property type="protein sequence ID" value="ABU59193.1"/>
    <property type="molecule type" value="Genomic_DNA"/>
</dbReference>
<dbReference type="Pfam" id="PF09335">
    <property type="entry name" value="VTT_dom"/>
    <property type="match status" value="1"/>
</dbReference>
<evidence type="ECO:0000259" key="7">
    <source>
        <dbReference type="Pfam" id="PF09335"/>
    </source>
</evidence>
<evidence type="ECO:0000256" key="1">
    <source>
        <dbReference type="ARBA" id="ARBA00004651"/>
    </source>
</evidence>
<accession>A7NNP9</accession>
<reference evidence="8 9" key="1">
    <citation type="submission" date="2007-08" db="EMBL/GenBank/DDBJ databases">
        <title>Complete sequence of Roseiflexus castenholzii DSM 13941.</title>
        <authorList>
            <consortium name="US DOE Joint Genome Institute"/>
            <person name="Copeland A."/>
            <person name="Lucas S."/>
            <person name="Lapidus A."/>
            <person name="Barry K."/>
            <person name="Glavina del Rio T."/>
            <person name="Dalin E."/>
            <person name="Tice H."/>
            <person name="Pitluck S."/>
            <person name="Thompson L.S."/>
            <person name="Brettin T."/>
            <person name="Bruce D."/>
            <person name="Detter J.C."/>
            <person name="Han C."/>
            <person name="Tapia R."/>
            <person name="Schmutz J."/>
            <person name="Larimer F."/>
            <person name="Land M."/>
            <person name="Hauser L."/>
            <person name="Kyrpides N."/>
            <person name="Mikhailova N."/>
            <person name="Bryant D.A."/>
            <person name="Hanada S."/>
            <person name="Tsukatani Y."/>
            <person name="Richardson P."/>
        </authorList>
    </citation>
    <scope>NUCLEOTIDE SEQUENCE [LARGE SCALE GENOMIC DNA]</scope>
    <source>
        <strain evidence="9">DSM 13941 / HLO8</strain>
    </source>
</reference>